<dbReference type="InterPro" id="IPR057326">
    <property type="entry name" value="KR_dom"/>
</dbReference>
<dbReference type="SUPFAM" id="SSF51735">
    <property type="entry name" value="NAD(P)-binding Rossmann-fold domains"/>
    <property type="match status" value="1"/>
</dbReference>
<dbReference type="PANTHER" id="PTHR42879:SF2">
    <property type="entry name" value="3-OXOACYL-[ACYL-CARRIER-PROTEIN] REDUCTASE FABG"/>
    <property type="match status" value="1"/>
</dbReference>
<proteinExistence type="inferred from homology"/>
<name>A0ABU8S1L7_9SPHN</name>
<comment type="caution">
    <text evidence="3">The sequence shown here is derived from an EMBL/GenBank/DDBJ whole genome shotgun (WGS) entry which is preliminary data.</text>
</comment>
<dbReference type="PANTHER" id="PTHR42879">
    <property type="entry name" value="3-OXOACYL-(ACYL-CARRIER-PROTEIN) REDUCTASE"/>
    <property type="match status" value="1"/>
</dbReference>
<dbReference type="Proteomes" id="UP001361239">
    <property type="component" value="Unassembled WGS sequence"/>
</dbReference>
<comment type="similarity">
    <text evidence="1">Belongs to the short-chain dehydrogenases/reductases (SDR) family.</text>
</comment>
<reference evidence="3 4" key="1">
    <citation type="submission" date="2024-03" db="EMBL/GenBank/DDBJ databases">
        <authorList>
            <person name="Jo J.-H."/>
        </authorList>
    </citation>
    <scope>NUCLEOTIDE SEQUENCE [LARGE SCALE GENOMIC DNA]</scope>
    <source>
        <strain evidence="3 4">PS1R-30</strain>
    </source>
</reference>
<dbReference type="InterPro" id="IPR050259">
    <property type="entry name" value="SDR"/>
</dbReference>
<evidence type="ECO:0000256" key="1">
    <source>
        <dbReference type="ARBA" id="ARBA00006484"/>
    </source>
</evidence>
<dbReference type="EMBL" id="JBBHJZ010000006">
    <property type="protein sequence ID" value="MEJ5979244.1"/>
    <property type="molecule type" value="Genomic_DNA"/>
</dbReference>
<protein>
    <submittedName>
        <fullName evidence="3">SDR family NAD(P)-dependent oxidoreductase</fullName>
    </submittedName>
</protein>
<gene>
    <name evidence="3" type="ORF">WG901_21505</name>
</gene>
<dbReference type="PRINTS" id="PR00080">
    <property type="entry name" value="SDRFAMILY"/>
</dbReference>
<dbReference type="RefSeq" id="WP_339589183.1">
    <property type="nucleotide sequence ID" value="NZ_JBBHJZ010000006.1"/>
</dbReference>
<accession>A0ABU8S1L7</accession>
<dbReference type="Gene3D" id="3.40.50.720">
    <property type="entry name" value="NAD(P)-binding Rossmann-like Domain"/>
    <property type="match status" value="1"/>
</dbReference>
<evidence type="ECO:0000259" key="2">
    <source>
        <dbReference type="SMART" id="SM00822"/>
    </source>
</evidence>
<dbReference type="PRINTS" id="PR00081">
    <property type="entry name" value="GDHRDH"/>
</dbReference>
<evidence type="ECO:0000313" key="4">
    <source>
        <dbReference type="Proteomes" id="UP001361239"/>
    </source>
</evidence>
<dbReference type="Pfam" id="PF13561">
    <property type="entry name" value="adh_short_C2"/>
    <property type="match status" value="1"/>
</dbReference>
<dbReference type="InterPro" id="IPR020904">
    <property type="entry name" value="Sc_DH/Rdtase_CS"/>
</dbReference>
<keyword evidence="4" id="KW-1185">Reference proteome</keyword>
<feature type="domain" description="Ketoreductase" evidence="2">
    <location>
        <begin position="5"/>
        <end position="184"/>
    </location>
</feature>
<organism evidence="3 4">
    <name type="scientific">Novosphingobium anseongense</name>
    <dbReference type="NCBI Taxonomy" id="3133436"/>
    <lineage>
        <taxon>Bacteria</taxon>
        <taxon>Pseudomonadati</taxon>
        <taxon>Pseudomonadota</taxon>
        <taxon>Alphaproteobacteria</taxon>
        <taxon>Sphingomonadales</taxon>
        <taxon>Sphingomonadaceae</taxon>
        <taxon>Novosphingobium</taxon>
    </lineage>
</organism>
<sequence>MSKDRVVVVTGAAGGIGLGIAQRFARDGHPTAMLDVQEDLLEQEAAALRSAGATVFTRKADVADRAQVDAAYADIRRELGPIAIIVPNAGIAPMVPFVDMTTAQWQQVIDINLTGVFHTIQAGVSDLIAAKWGRIVSISSHAGQSGGFNMAHYSASKGGVISFTKGLARELAPLGTTVNTIAPSVCETPQMTRAIEAGMFPIEAILPMIPIPRAGTPDEIASACAFLASEEAAYITGQVLAVNGGMYI</sequence>
<dbReference type="SMART" id="SM00822">
    <property type="entry name" value="PKS_KR"/>
    <property type="match status" value="1"/>
</dbReference>
<dbReference type="InterPro" id="IPR036291">
    <property type="entry name" value="NAD(P)-bd_dom_sf"/>
</dbReference>
<dbReference type="InterPro" id="IPR002347">
    <property type="entry name" value="SDR_fam"/>
</dbReference>
<evidence type="ECO:0000313" key="3">
    <source>
        <dbReference type="EMBL" id="MEJ5979244.1"/>
    </source>
</evidence>
<dbReference type="PROSITE" id="PS00061">
    <property type="entry name" value="ADH_SHORT"/>
    <property type="match status" value="1"/>
</dbReference>